<feature type="domain" description="G-protein coupled receptors family 1 profile" evidence="6">
    <location>
        <begin position="70"/>
        <end position="357"/>
    </location>
</feature>
<evidence type="ECO:0000256" key="1">
    <source>
        <dbReference type="ARBA" id="ARBA00004370"/>
    </source>
</evidence>
<dbReference type="Gene3D" id="1.20.1070.10">
    <property type="entry name" value="Rhodopsin 7-helix transmembrane proteins"/>
    <property type="match status" value="1"/>
</dbReference>
<feature type="transmembrane region" description="Helical" evidence="5">
    <location>
        <begin position="337"/>
        <end position="358"/>
    </location>
</feature>
<reference evidence="7" key="1">
    <citation type="journal article" date="2023" name="G3 (Bethesda)">
        <title>A reference genome for the long-term kleptoplast-retaining sea slug Elysia crispata morphotype clarki.</title>
        <authorList>
            <person name="Eastman K.E."/>
            <person name="Pendleton A.L."/>
            <person name="Shaikh M.A."/>
            <person name="Suttiyut T."/>
            <person name="Ogas R."/>
            <person name="Tomko P."/>
            <person name="Gavelis G."/>
            <person name="Widhalm J.R."/>
            <person name="Wisecaver J.H."/>
        </authorList>
    </citation>
    <scope>NUCLEOTIDE SEQUENCE</scope>
    <source>
        <strain evidence="7">ECLA1</strain>
    </source>
</reference>
<dbReference type="PROSITE" id="PS50262">
    <property type="entry name" value="G_PROTEIN_RECEP_F1_2"/>
    <property type="match status" value="1"/>
</dbReference>
<dbReference type="GO" id="GO:0004930">
    <property type="term" value="F:G protein-coupled receptor activity"/>
    <property type="evidence" value="ECO:0007669"/>
    <property type="project" value="InterPro"/>
</dbReference>
<keyword evidence="2 5" id="KW-0812">Transmembrane</keyword>
<gene>
    <name evidence="7" type="ORF">RRG08_053411</name>
</gene>
<comment type="caution">
    <text evidence="7">The sequence shown here is derived from an EMBL/GenBank/DDBJ whole genome shotgun (WGS) entry which is preliminary data.</text>
</comment>
<dbReference type="Pfam" id="PF00001">
    <property type="entry name" value="7tm_1"/>
    <property type="match status" value="1"/>
</dbReference>
<proteinExistence type="predicted"/>
<dbReference type="GO" id="GO:0016020">
    <property type="term" value="C:membrane"/>
    <property type="evidence" value="ECO:0007669"/>
    <property type="project" value="UniProtKB-SubCell"/>
</dbReference>
<evidence type="ECO:0000313" key="7">
    <source>
        <dbReference type="EMBL" id="KAK3768419.1"/>
    </source>
</evidence>
<feature type="transmembrane region" description="Helical" evidence="5">
    <location>
        <begin position="294"/>
        <end position="317"/>
    </location>
</feature>
<dbReference type="EMBL" id="JAWDGP010004058">
    <property type="protein sequence ID" value="KAK3768419.1"/>
    <property type="molecule type" value="Genomic_DNA"/>
</dbReference>
<evidence type="ECO:0000256" key="3">
    <source>
        <dbReference type="ARBA" id="ARBA00022989"/>
    </source>
</evidence>
<dbReference type="SMART" id="SM01381">
    <property type="entry name" value="7TM_GPCR_Srsx"/>
    <property type="match status" value="1"/>
</dbReference>
<keyword evidence="8" id="KW-1185">Reference proteome</keyword>
<evidence type="ECO:0000256" key="2">
    <source>
        <dbReference type="ARBA" id="ARBA00022692"/>
    </source>
</evidence>
<dbReference type="InterPro" id="IPR052954">
    <property type="entry name" value="GPCR-Ligand_Int"/>
</dbReference>
<feature type="transmembrane region" description="Helical" evidence="5">
    <location>
        <begin position="144"/>
        <end position="163"/>
    </location>
</feature>
<evidence type="ECO:0000256" key="5">
    <source>
        <dbReference type="SAM" id="Phobius"/>
    </source>
</evidence>
<dbReference type="Proteomes" id="UP001283361">
    <property type="component" value="Unassembled WGS sequence"/>
</dbReference>
<dbReference type="PANTHER" id="PTHR46641:SF2">
    <property type="entry name" value="FMRFAMIDE RECEPTOR"/>
    <property type="match status" value="1"/>
</dbReference>
<evidence type="ECO:0000313" key="8">
    <source>
        <dbReference type="Proteomes" id="UP001283361"/>
    </source>
</evidence>
<feature type="transmembrane region" description="Helical" evidence="5">
    <location>
        <begin position="230"/>
        <end position="254"/>
    </location>
</feature>
<name>A0AAE1DF56_9GAST</name>
<sequence>MQNLNPQSNVNVLNCSSLSDNNSLTFSAKGVISDNLIGFLNNDIPGWLFSLLMEVTSYAMIAVAVFGLVGNIFILITYSKIGFSDSINISYCALSVSDIFCVVFMTWNGICFIPAFAASDIPFISSQIVIPTGGFPSDTFSKTTAWITAFISLERCMCVVFPLKIKSIAKAGRTVFVIIAIFTFTVLPLTSISLYTYTFHPRFHARKNKTLLGIKFRNTPLARFLDNARYMYTVVFMNFTPLAVIILCSIFLAVHLKRSASWRLENSGDTRKKTENSSTLDGRAQRRYEKDMRVAKTVLVIALTFLAAGLVTNVKIIMAMNLPEFRQLGTLSKWFQFISRLAFFLSMINSSVNFFIYYKMGTKFKKTFHEIFFRIKSM</sequence>
<evidence type="ECO:0000256" key="4">
    <source>
        <dbReference type="ARBA" id="ARBA00023136"/>
    </source>
</evidence>
<organism evidence="7 8">
    <name type="scientific">Elysia crispata</name>
    <name type="common">lettuce slug</name>
    <dbReference type="NCBI Taxonomy" id="231223"/>
    <lineage>
        <taxon>Eukaryota</taxon>
        <taxon>Metazoa</taxon>
        <taxon>Spiralia</taxon>
        <taxon>Lophotrochozoa</taxon>
        <taxon>Mollusca</taxon>
        <taxon>Gastropoda</taxon>
        <taxon>Heterobranchia</taxon>
        <taxon>Euthyneura</taxon>
        <taxon>Panpulmonata</taxon>
        <taxon>Sacoglossa</taxon>
        <taxon>Placobranchoidea</taxon>
        <taxon>Plakobranchidae</taxon>
        <taxon>Elysia</taxon>
    </lineage>
</organism>
<dbReference type="PANTHER" id="PTHR46641">
    <property type="entry name" value="FMRFAMIDE RECEPTOR-RELATED"/>
    <property type="match status" value="1"/>
</dbReference>
<dbReference type="SUPFAM" id="SSF81321">
    <property type="entry name" value="Family A G protein-coupled receptor-like"/>
    <property type="match status" value="1"/>
</dbReference>
<feature type="transmembrane region" description="Helical" evidence="5">
    <location>
        <begin position="55"/>
        <end position="78"/>
    </location>
</feature>
<accession>A0AAE1DF56</accession>
<dbReference type="InterPro" id="IPR017452">
    <property type="entry name" value="GPCR_Rhodpsn_7TM"/>
</dbReference>
<dbReference type="PRINTS" id="PR00237">
    <property type="entry name" value="GPCRRHODOPSN"/>
</dbReference>
<comment type="subcellular location">
    <subcellularLocation>
        <location evidence="1">Membrane</location>
    </subcellularLocation>
</comment>
<dbReference type="AlphaFoldDB" id="A0AAE1DF56"/>
<feature type="transmembrane region" description="Helical" evidence="5">
    <location>
        <begin position="175"/>
        <end position="197"/>
    </location>
</feature>
<protein>
    <recommendedName>
        <fullName evidence="6">G-protein coupled receptors family 1 profile domain-containing protein</fullName>
    </recommendedName>
</protein>
<dbReference type="InterPro" id="IPR000276">
    <property type="entry name" value="GPCR_Rhodpsn"/>
</dbReference>
<keyword evidence="4 5" id="KW-0472">Membrane</keyword>
<keyword evidence="3 5" id="KW-1133">Transmembrane helix</keyword>
<evidence type="ECO:0000259" key="6">
    <source>
        <dbReference type="PROSITE" id="PS50262"/>
    </source>
</evidence>
<feature type="transmembrane region" description="Helical" evidence="5">
    <location>
        <begin position="99"/>
        <end position="124"/>
    </location>
</feature>